<comment type="similarity">
    <text evidence="1">Belongs to the WD repeat EIPR1 family.</text>
</comment>
<dbReference type="InterPro" id="IPR036322">
    <property type="entry name" value="WD40_repeat_dom_sf"/>
</dbReference>
<dbReference type="SUPFAM" id="SSF50978">
    <property type="entry name" value="WD40 repeat-like"/>
    <property type="match status" value="1"/>
</dbReference>
<dbReference type="PROSITE" id="PS50082">
    <property type="entry name" value="WD_REPEATS_2"/>
    <property type="match status" value="1"/>
</dbReference>
<dbReference type="PANTHER" id="PTHR14205">
    <property type="entry name" value="WD-REPEAT PROTEIN"/>
    <property type="match status" value="1"/>
</dbReference>
<dbReference type="SMART" id="SM00320">
    <property type="entry name" value="WD40"/>
    <property type="match status" value="2"/>
</dbReference>
<evidence type="ECO:0000259" key="5">
    <source>
        <dbReference type="Pfam" id="PF23609"/>
    </source>
</evidence>
<reference evidence="6" key="1">
    <citation type="submission" date="2018-07" db="EMBL/GenBank/DDBJ databases">
        <authorList>
            <person name="Quirk P.G."/>
            <person name="Krulwich T.A."/>
        </authorList>
    </citation>
    <scope>NUCLEOTIDE SEQUENCE</scope>
    <source>
        <strain evidence="6">Anand</strain>
    </source>
</reference>
<dbReference type="InterPro" id="IPR059104">
    <property type="entry name" value="Beta-prop_EIPR1-like"/>
</dbReference>
<evidence type="ECO:0000313" key="7">
    <source>
        <dbReference type="EMBL" id="SVP90285.1"/>
    </source>
</evidence>
<sequence length="359" mass="40824">MQILNPSAYQNINKSDENIFYALKKNSKTLVPVPSDNSKKHRFCVGTFENSDTNQLEIVSFDEESSTISQETVVNNLLPVNQISDFYSTENETHLLVSFTNLSEKGSFLSLLTYKSDNSNSHNFTSIGDKLFKKFKQLSVDPHSTLNSTRFSIITTDSLHIYSNYKEELKYSCDRESGNQYSNNYFVGKFDPHNKDLFTVSIDNYFNTIDLRQSQEKSADSNKVCSSTSVGYHSGIILDINYNPNVPNELVTVGEDTILLVWDLRNTLRPVKSFSTGHGHWVKKVLHNSFHDHLLLTSGSNGSYLHMINRGKLDNITTKSTSCKDICWSHDDAWIYCSLLNNNLRIDTVPRDIKHSLLS</sequence>
<name>A0A3B0MHF3_THEAN</name>
<gene>
    <name evidence="6" type="ORF">TAT_000099700</name>
    <name evidence="7" type="ORF">TAV_000099000</name>
</gene>
<accession>A0A3B0MHF3</accession>
<dbReference type="InterPro" id="IPR019775">
    <property type="entry name" value="WD40_repeat_CS"/>
</dbReference>
<dbReference type="GO" id="GO:0016567">
    <property type="term" value="P:protein ubiquitination"/>
    <property type="evidence" value="ECO:0007669"/>
    <property type="project" value="TreeGrafter"/>
</dbReference>
<dbReference type="Pfam" id="PF23609">
    <property type="entry name" value="Beta-prop_EIPR1"/>
    <property type="match status" value="1"/>
</dbReference>
<organism evidence="6">
    <name type="scientific">Theileria annulata</name>
    <dbReference type="NCBI Taxonomy" id="5874"/>
    <lineage>
        <taxon>Eukaryota</taxon>
        <taxon>Sar</taxon>
        <taxon>Alveolata</taxon>
        <taxon>Apicomplexa</taxon>
        <taxon>Aconoidasida</taxon>
        <taxon>Piroplasmida</taxon>
        <taxon>Theileriidae</taxon>
        <taxon>Theileria</taxon>
    </lineage>
</organism>
<dbReference type="EMBL" id="UIVS01000001">
    <property type="protein sequence ID" value="SVP90285.1"/>
    <property type="molecule type" value="Genomic_DNA"/>
</dbReference>
<dbReference type="VEuPathDB" id="PiroplasmaDB:TA16775"/>
<evidence type="ECO:0000256" key="4">
    <source>
        <dbReference type="PROSITE-ProRule" id="PRU00221"/>
    </source>
</evidence>
<dbReference type="InterPro" id="IPR001680">
    <property type="entry name" value="WD40_rpt"/>
</dbReference>
<feature type="domain" description="EIPR1-like beta-propeller" evidence="5">
    <location>
        <begin position="19"/>
        <end position="301"/>
    </location>
</feature>
<feature type="repeat" description="WD" evidence="4">
    <location>
        <begin position="230"/>
        <end position="266"/>
    </location>
</feature>
<protein>
    <recommendedName>
        <fullName evidence="5">EIPR1-like beta-propeller domain-containing protein</fullName>
    </recommendedName>
</protein>
<keyword evidence="3" id="KW-0677">Repeat</keyword>
<dbReference type="InterPro" id="IPR040323">
    <property type="entry name" value="EIPR1"/>
</dbReference>
<proteinExistence type="inferred from homology"/>
<evidence type="ECO:0000256" key="1">
    <source>
        <dbReference type="ARBA" id="ARBA00005672"/>
    </source>
</evidence>
<dbReference type="PANTHER" id="PTHR14205:SF15">
    <property type="entry name" value="EARP AND GARP COMPLEX-INTERACTING PROTEIN 1"/>
    <property type="match status" value="1"/>
</dbReference>
<dbReference type="InterPro" id="IPR015943">
    <property type="entry name" value="WD40/YVTN_repeat-like_dom_sf"/>
</dbReference>
<dbReference type="EMBL" id="UIVT01000001">
    <property type="protein sequence ID" value="SVP89145.1"/>
    <property type="molecule type" value="Genomic_DNA"/>
</dbReference>
<dbReference type="PROSITE" id="PS00678">
    <property type="entry name" value="WD_REPEATS_1"/>
    <property type="match status" value="1"/>
</dbReference>
<keyword evidence="2 4" id="KW-0853">WD repeat</keyword>
<dbReference type="Gene3D" id="2.130.10.10">
    <property type="entry name" value="YVTN repeat-like/Quinoprotein amine dehydrogenase"/>
    <property type="match status" value="1"/>
</dbReference>
<dbReference type="AlphaFoldDB" id="A0A3B0MHF3"/>
<evidence type="ECO:0000256" key="2">
    <source>
        <dbReference type="ARBA" id="ARBA00022574"/>
    </source>
</evidence>
<evidence type="ECO:0000256" key="3">
    <source>
        <dbReference type="ARBA" id="ARBA00022737"/>
    </source>
</evidence>
<evidence type="ECO:0000313" key="6">
    <source>
        <dbReference type="EMBL" id="SVP89145.1"/>
    </source>
</evidence>